<proteinExistence type="predicted"/>
<evidence type="ECO:0000313" key="2">
    <source>
        <dbReference type="Proteomes" id="UP000275267"/>
    </source>
</evidence>
<name>A0A3L6PLD3_PANMI</name>
<organism evidence="1 2">
    <name type="scientific">Panicum miliaceum</name>
    <name type="common">Proso millet</name>
    <name type="synonym">Broomcorn millet</name>
    <dbReference type="NCBI Taxonomy" id="4540"/>
    <lineage>
        <taxon>Eukaryota</taxon>
        <taxon>Viridiplantae</taxon>
        <taxon>Streptophyta</taxon>
        <taxon>Embryophyta</taxon>
        <taxon>Tracheophyta</taxon>
        <taxon>Spermatophyta</taxon>
        <taxon>Magnoliopsida</taxon>
        <taxon>Liliopsida</taxon>
        <taxon>Poales</taxon>
        <taxon>Poaceae</taxon>
        <taxon>PACMAD clade</taxon>
        <taxon>Panicoideae</taxon>
        <taxon>Panicodae</taxon>
        <taxon>Paniceae</taxon>
        <taxon>Panicinae</taxon>
        <taxon>Panicum</taxon>
        <taxon>Panicum sect. Panicum</taxon>
    </lineage>
</organism>
<protein>
    <submittedName>
        <fullName evidence="1">LRR receptor-like serine/threonine-protein kinase</fullName>
    </submittedName>
</protein>
<accession>A0A3L6PLD3</accession>
<gene>
    <name evidence="1" type="ORF">C2845_PM18G10230</name>
</gene>
<dbReference type="Proteomes" id="UP000275267">
    <property type="component" value="Unassembled WGS sequence"/>
</dbReference>
<dbReference type="GO" id="GO:0016301">
    <property type="term" value="F:kinase activity"/>
    <property type="evidence" value="ECO:0007669"/>
    <property type="project" value="UniProtKB-KW"/>
</dbReference>
<keyword evidence="2" id="KW-1185">Reference proteome</keyword>
<dbReference type="STRING" id="4540.A0A3L6PLD3"/>
<comment type="caution">
    <text evidence="1">The sequence shown here is derived from an EMBL/GenBank/DDBJ whole genome shotgun (WGS) entry which is preliminary data.</text>
</comment>
<dbReference type="AlphaFoldDB" id="A0A3L6PLD3"/>
<evidence type="ECO:0000313" key="1">
    <source>
        <dbReference type="EMBL" id="RLM59133.1"/>
    </source>
</evidence>
<reference evidence="2" key="1">
    <citation type="journal article" date="2019" name="Nat. Commun.">
        <title>The genome of broomcorn millet.</title>
        <authorList>
            <person name="Zou C."/>
            <person name="Miki D."/>
            <person name="Li D."/>
            <person name="Tang Q."/>
            <person name="Xiao L."/>
            <person name="Rajput S."/>
            <person name="Deng P."/>
            <person name="Jia W."/>
            <person name="Huang R."/>
            <person name="Zhang M."/>
            <person name="Sun Y."/>
            <person name="Hu J."/>
            <person name="Fu X."/>
            <person name="Schnable P.S."/>
            <person name="Li F."/>
            <person name="Zhang H."/>
            <person name="Feng B."/>
            <person name="Zhu X."/>
            <person name="Liu R."/>
            <person name="Schnable J.C."/>
            <person name="Zhu J.-K."/>
            <person name="Zhang H."/>
        </authorList>
    </citation>
    <scope>NUCLEOTIDE SEQUENCE [LARGE SCALE GENOMIC DNA]</scope>
</reference>
<sequence length="77" mass="8496">MDVVDMRLSLSLKNEANDANASHNRKIEALISLLRLGLSCSEEMPTSRMPTGDIIKELVAIKSFNPYLDASQFSQLG</sequence>
<dbReference type="OrthoDB" id="676979at2759"/>
<dbReference type="EMBL" id="PQIB02000017">
    <property type="protein sequence ID" value="RLM59133.1"/>
    <property type="molecule type" value="Genomic_DNA"/>
</dbReference>